<dbReference type="PANTHER" id="PTHR39515">
    <property type="entry name" value="CONSERVED PROTEIN"/>
    <property type="match status" value="1"/>
</dbReference>
<feature type="domain" description="HTH marR-type" evidence="1">
    <location>
        <begin position="15"/>
        <end position="151"/>
    </location>
</feature>
<dbReference type="InterPro" id="IPR036388">
    <property type="entry name" value="WH-like_DNA-bd_sf"/>
</dbReference>
<gene>
    <name evidence="2" type="ORF">F5544_11745</name>
</gene>
<dbReference type="PROSITE" id="PS50995">
    <property type="entry name" value="HTH_MARR_2"/>
    <property type="match status" value="1"/>
</dbReference>
<dbReference type="KEGG" id="nah:F5544_11745"/>
<dbReference type="PANTHER" id="PTHR39515:SF2">
    <property type="entry name" value="HTH-TYPE TRANSCRIPTIONAL REGULATOR RV0880"/>
    <property type="match status" value="1"/>
</dbReference>
<evidence type="ECO:0000259" key="1">
    <source>
        <dbReference type="PROSITE" id="PS50995"/>
    </source>
</evidence>
<dbReference type="AlphaFoldDB" id="A0A6G9YAJ9"/>
<dbReference type="SMART" id="SM00347">
    <property type="entry name" value="HTH_MARR"/>
    <property type="match status" value="1"/>
</dbReference>
<evidence type="ECO:0000313" key="2">
    <source>
        <dbReference type="EMBL" id="QIS10241.1"/>
    </source>
</evidence>
<dbReference type="Gene3D" id="1.10.287.100">
    <property type="match status" value="1"/>
</dbReference>
<name>A0A6G9YAJ9_9NOCA</name>
<protein>
    <submittedName>
        <fullName evidence="2">MarR family transcriptional regulator</fullName>
    </submittedName>
</protein>
<dbReference type="GO" id="GO:0003700">
    <property type="term" value="F:DNA-binding transcription factor activity"/>
    <property type="evidence" value="ECO:0007669"/>
    <property type="project" value="InterPro"/>
</dbReference>
<dbReference type="InterPro" id="IPR036390">
    <property type="entry name" value="WH_DNA-bd_sf"/>
</dbReference>
<keyword evidence="3" id="KW-1185">Reference proteome</keyword>
<dbReference type="Gene3D" id="1.10.10.10">
    <property type="entry name" value="Winged helix-like DNA-binding domain superfamily/Winged helix DNA-binding domain"/>
    <property type="match status" value="1"/>
</dbReference>
<dbReference type="InterPro" id="IPR000835">
    <property type="entry name" value="HTH_MarR-typ"/>
</dbReference>
<organism evidence="2 3">
    <name type="scientific">Nocardia arthritidis</name>
    <dbReference type="NCBI Taxonomy" id="228602"/>
    <lineage>
        <taxon>Bacteria</taxon>
        <taxon>Bacillati</taxon>
        <taxon>Actinomycetota</taxon>
        <taxon>Actinomycetes</taxon>
        <taxon>Mycobacteriales</taxon>
        <taxon>Nocardiaceae</taxon>
        <taxon>Nocardia</taxon>
    </lineage>
</organism>
<dbReference type="InterPro" id="IPR052526">
    <property type="entry name" value="HTH-type_Bedaq_tolerance"/>
</dbReference>
<evidence type="ECO:0000313" key="3">
    <source>
        <dbReference type="Proteomes" id="UP000503540"/>
    </source>
</evidence>
<dbReference type="SUPFAM" id="SSF46785">
    <property type="entry name" value="Winged helix' DNA-binding domain"/>
    <property type="match status" value="1"/>
</dbReference>
<dbReference type="EMBL" id="CP046172">
    <property type="protein sequence ID" value="QIS10241.1"/>
    <property type="molecule type" value="Genomic_DNA"/>
</dbReference>
<reference evidence="2 3" key="1">
    <citation type="journal article" date="2019" name="ACS Chem. Biol.">
        <title>Identification and Mobilization of a Cryptic Antibiotic Biosynthesis Gene Locus from a Human-Pathogenic Nocardia Isolate.</title>
        <authorList>
            <person name="Herisse M."/>
            <person name="Ishida K."/>
            <person name="Porter J.L."/>
            <person name="Howden B."/>
            <person name="Hertweck C."/>
            <person name="Stinear T.P."/>
            <person name="Pidot S.J."/>
        </authorList>
    </citation>
    <scope>NUCLEOTIDE SEQUENCE [LARGE SCALE GENOMIC DNA]</scope>
    <source>
        <strain evidence="2 3">AUSMDU00012717</strain>
    </source>
</reference>
<accession>A0A6G9YAJ9</accession>
<dbReference type="RefSeq" id="WP_167473242.1">
    <property type="nucleotide sequence ID" value="NZ_CP046172.1"/>
</dbReference>
<dbReference type="Pfam" id="PF01047">
    <property type="entry name" value="MarR"/>
    <property type="match status" value="1"/>
</dbReference>
<dbReference type="Proteomes" id="UP000503540">
    <property type="component" value="Chromosome"/>
</dbReference>
<sequence length="152" mass="16846">MGNAPKLDGRVAESAVRAANDVRTVFSRLRRRFRELAVDDDLTPSQTAVLSRLEKDGPASTSDLAAAERVRPQSMAMTVSALVGYGYVERRPDPADGRRQLLSLTETGRVKALGDRAARQEWLSHTLHERFTEAQRRTIIEAMALLDEVAQS</sequence>
<proteinExistence type="predicted"/>